<dbReference type="PANTHER" id="PTHR10091:SF49">
    <property type="entry name" value="ALDOSE 1-EPIMERASE"/>
    <property type="match status" value="1"/>
</dbReference>
<evidence type="ECO:0000256" key="4">
    <source>
        <dbReference type="ARBA" id="ARBA00023277"/>
    </source>
</evidence>
<evidence type="ECO:0000256" key="6">
    <source>
        <dbReference type="SAM" id="MobiDB-lite"/>
    </source>
</evidence>
<sequence length="333" mass="36457">MIEPFGTTSNGISVERITITGGGLTARVITYGASLQDLRLEGHLPPLVLGFDTLSAYETHGRFFGATVGRFANRIAKGRFEIDGVAHHTDLNFRERHTLHGGSQGLGVKVWRIEDQTHHSVTFSIEDPDGAMGFPGNCRHTCTYSLEPNGTLAIIMESKTDAPTITSLAHHSYFILDDSGSCLDHTLRIDANAYLPVDEDLIPTGEIRPVDSTDYDFSTPTPLRQRIANGALFDHNFCLANTPHPLTEIAEVASHKSGVKMIVATTEPGLQFYAAHAMDIPVTGLMGEPYGPHSGFALETQIWPDAPNHANFPTPLLRPGETRQQTTHYRFSK</sequence>
<reference evidence="8" key="1">
    <citation type="journal article" date="2019" name="Int. J. Syst. Evol. Microbiol.">
        <title>The Global Catalogue of Microorganisms (GCM) 10K type strain sequencing project: providing services to taxonomists for standard genome sequencing and annotation.</title>
        <authorList>
            <consortium name="The Broad Institute Genomics Platform"/>
            <consortium name="The Broad Institute Genome Sequencing Center for Infectious Disease"/>
            <person name="Wu L."/>
            <person name="Ma J."/>
        </authorList>
    </citation>
    <scope>NUCLEOTIDE SEQUENCE [LARGE SCALE GENOMIC DNA]</scope>
    <source>
        <strain evidence="8">CCUG 60023</strain>
    </source>
</reference>
<evidence type="ECO:0000313" key="8">
    <source>
        <dbReference type="Proteomes" id="UP001597101"/>
    </source>
</evidence>
<dbReference type="InterPro" id="IPR011013">
    <property type="entry name" value="Gal_mutarotase_sf_dom"/>
</dbReference>
<dbReference type="RefSeq" id="WP_377211016.1">
    <property type="nucleotide sequence ID" value="NZ_JBHTJV010000002.1"/>
</dbReference>
<evidence type="ECO:0000256" key="3">
    <source>
        <dbReference type="ARBA" id="ARBA00023235"/>
    </source>
</evidence>
<protein>
    <recommendedName>
        <fullName evidence="5">Aldose 1-epimerase</fullName>
        <ecNumber evidence="5">5.1.3.3</ecNumber>
    </recommendedName>
</protein>
<evidence type="ECO:0000313" key="7">
    <source>
        <dbReference type="EMBL" id="MFD0915166.1"/>
    </source>
</evidence>
<gene>
    <name evidence="7" type="ORF">ACFQ14_01975</name>
</gene>
<dbReference type="InterPro" id="IPR047215">
    <property type="entry name" value="Galactose_mutarotase-like"/>
</dbReference>
<proteinExistence type="inferred from homology"/>
<dbReference type="Proteomes" id="UP001597101">
    <property type="component" value="Unassembled WGS sequence"/>
</dbReference>
<comment type="similarity">
    <text evidence="2 5">Belongs to the aldose epimerase family.</text>
</comment>
<dbReference type="Pfam" id="PF01263">
    <property type="entry name" value="Aldose_epim"/>
    <property type="match status" value="1"/>
</dbReference>
<dbReference type="PANTHER" id="PTHR10091">
    <property type="entry name" value="ALDOSE-1-EPIMERASE"/>
    <property type="match status" value="1"/>
</dbReference>
<keyword evidence="4 5" id="KW-0119">Carbohydrate metabolism</keyword>
<dbReference type="PIRSF" id="PIRSF005096">
    <property type="entry name" value="GALM"/>
    <property type="match status" value="1"/>
</dbReference>
<dbReference type="GO" id="GO:0016853">
    <property type="term" value="F:isomerase activity"/>
    <property type="evidence" value="ECO:0007669"/>
    <property type="project" value="UniProtKB-KW"/>
</dbReference>
<keyword evidence="3 5" id="KW-0413">Isomerase</keyword>
<dbReference type="InterPro" id="IPR015443">
    <property type="entry name" value="Aldose_1-epimerase"/>
</dbReference>
<evidence type="ECO:0000256" key="1">
    <source>
        <dbReference type="ARBA" id="ARBA00005028"/>
    </source>
</evidence>
<organism evidence="7 8">
    <name type="scientific">Pseudahrensia aquimaris</name>
    <dbReference type="NCBI Taxonomy" id="744461"/>
    <lineage>
        <taxon>Bacteria</taxon>
        <taxon>Pseudomonadati</taxon>
        <taxon>Pseudomonadota</taxon>
        <taxon>Alphaproteobacteria</taxon>
        <taxon>Hyphomicrobiales</taxon>
        <taxon>Ahrensiaceae</taxon>
        <taxon>Pseudahrensia</taxon>
    </lineage>
</organism>
<feature type="region of interest" description="Disordered" evidence="6">
    <location>
        <begin position="314"/>
        <end position="333"/>
    </location>
</feature>
<evidence type="ECO:0000256" key="2">
    <source>
        <dbReference type="ARBA" id="ARBA00006206"/>
    </source>
</evidence>
<comment type="pathway">
    <text evidence="1 5">Carbohydrate metabolism; hexose metabolism.</text>
</comment>
<keyword evidence="8" id="KW-1185">Reference proteome</keyword>
<dbReference type="SUPFAM" id="SSF74650">
    <property type="entry name" value="Galactose mutarotase-like"/>
    <property type="match status" value="1"/>
</dbReference>
<name>A0ABW3F9N7_9HYPH</name>
<comment type="catalytic activity">
    <reaction evidence="5">
        <text>alpha-D-glucose = beta-D-glucose</text>
        <dbReference type="Rhea" id="RHEA:10264"/>
        <dbReference type="ChEBI" id="CHEBI:15903"/>
        <dbReference type="ChEBI" id="CHEBI:17925"/>
        <dbReference type="EC" id="5.1.3.3"/>
    </reaction>
</comment>
<dbReference type="EMBL" id="JBHTJV010000002">
    <property type="protein sequence ID" value="MFD0915166.1"/>
    <property type="molecule type" value="Genomic_DNA"/>
</dbReference>
<comment type="caution">
    <text evidence="7">The sequence shown here is derived from an EMBL/GenBank/DDBJ whole genome shotgun (WGS) entry which is preliminary data.</text>
</comment>
<dbReference type="EC" id="5.1.3.3" evidence="5"/>
<feature type="compositionally biased region" description="Polar residues" evidence="6">
    <location>
        <begin position="322"/>
        <end position="333"/>
    </location>
</feature>
<dbReference type="InterPro" id="IPR008183">
    <property type="entry name" value="Aldose_1/G6P_1-epimerase"/>
</dbReference>
<dbReference type="Gene3D" id="2.70.98.10">
    <property type="match status" value="1"/>
</dbReference>
<accession>A0ABW3F9N7</accession>
<dbReference type="CDD" id="cd09019">
    <property type="entry name" value="galactose_mutarotase_like"/>
    <property type="match status" value="1"/>
</dbReference>
<dbReference type="InterPro" id="IPR014718">
    <property type="entry name" value="GH-type_carb-bd"/>
</dbReference>
<evidence type="ECO:0000256" key="5">
    <source>
        <dbReference type="PIRNR" id="PIRNR005096"/>
    </source>
</evidence>